<protein>
    <submittedName>
        <fullName evidence="2">Uncharacterized protein</fullName>
    </submittedName>
</protein>
<feature type="region of interest" description="Disordered" evidence="1">
    <location>
        <begin position="1"/>
        <end position="22"/>
    </location>
</feature>
<dbReference type="AlphaFoldDB" id="A0A5B7CYC3"/>
<feature type="compositionally biased region" description="Basic and acidic residues" evidence="1">
    <location>
        <begin position="55"/>
        <end position="85"/>
    </location>
</feature>
<gene>
    <name evidence="2" type="ORF">E2C01_006818</name>
</gene>
<evidence type="ECO:0000256" key="1">
    <source>
        <dbReference type="SAM" id="MobiDB-lite"/>
    </source>
</evidence>
<comment type="caution">
    <text evidence="2">The sequence shown here is derived from an EMBL/GenBank/DDBJ whole genome shotgun (WGS) entry which is preliminary data.</text>
</comment>
<evidence type="ECO:0000313" key="3">
    <source>
        <dbReference type="Proteomes" id="UP000324222"/>
    </source>
</evidence>
<feature type="region of interest" description="Disordered" evidence="1">
    <location>
        <begin position="54"/>
        <end position="105"/>
    </location>
</feature>
<name>A0A5B7CYC3_PORTR</name>
<sequence>MQDDEKMDKPSTPLKKRGAGAAPVIVDVQQKYTAVEDASGMDFRAMLKKKKYAKWKRDNEDPDWGDLKETEKEIKPQLRKVERASKTRLSPRGRKGTSPADFPSLTLSQIGLSCNTGPRFGNTGKRFGTLEQVHS</sequence>
<keyword evidence="3" id="KW-1185">Reference proteome</keyword>
<dbReference type="EMBL" id="VSRR010000325">
    <property type="protein sequence ID" value="MPC14065.1"/>
    <property type="molecule type" value="Genomic_DNA"/>
</dbReference>
<organism evidence="2 3">
    <name type="scientific">Portunus trituberculatus</name>
    <name type="common">Swimming crab</name>
    <name type="synonym">Neptunus trituberculatus</name>
    <dbReference type="NCBI Taxonomy" id="210409"/>
    <lineage>
        <taxon>Eukaryota</taxon>
        <taxon>Metazoa</taxon>
        <taxon>Ecdysozoa</taxon>
        <taxon>Arthropoda</taxon>
        <taxon>Crustacea</taxon>
        <taxon>Multicrustacea</taxon>
        <taxon>Malacostraca</taxon>
        <taxon>Eumalacostraca</taxon>
        <taxon>Eucarida</taxon>
        <taxon>Decapoda</taxon>
        <taxon>Pleocyemata</taxon>
        <taxon>Brachyura</taxon>
        <taxon>Eubrachyura</taxon>
        <taxon>Portunoidea</taxon>
        <taxon>Portunidae</taxon>
        <taxon>Portuninae</taxon>
        <taxon>Portunus</taxon>
    </lineage>
</organism>
<dbReference type="Proteomes" id="UP000324222">
    <property type="component" value="Unassembled WGS sequence"/>
</dbReference>
<evidence type="ECO:0000313" key="2">
    <source>
        <dbReference type="EMBL" id="MPC14065.1"/>
    </source>
</evidence>
<dbReference type="OrthoDB" id="504170at2759"/>
<accession>A0A5B7CYC3</accession>
<proteinExistence type="predicted"/>
<reference evidence="2 3" key="1">
    <citation type="submission" date="2019-05" db="EMBL/GenBank/DDBJ databases">
        <title>Another draft genome of Portunus trituberculatus and its Hox gene families provides insights of decapod evolution.</title>
        <authorList>
            <person name="Jeong J.-H."/>
            <person name="Song I."/>
            <person name="Kim S."/>
            <person name="Choi T."/>
            <person name="Kim D."/>
            <person name="Ryu S."/>
            <person name="Kim W."/>
        </authorList>
    </citation>
    <scope>NUCLEOTIDE SEQUENCE [LARGE SCALE GENOMIC DNA]</scope>
    <source>
        <tissue evidence="2">Muscle</tissue>
    </source>
</reference>